<keyword evidence="10" id="KW-0539">Nucleus</keyword>
<evidence type="ECO:0000313" key="16">
    <source>
        <dbReference type="Proteomes" id="UP000250572"/>
    </source>
</evidence>
<dbReference type="CDD" id="cd18186">
    <property type="entry name" value="BTB_POZ_ZBTB_KLHL-like"/>
    <property type="match status" value="1"/>
</dbReference>
<dbReference type="FunFam" id="3.30.160.60:FF:001156">
    <property type="entry name" value="Zinc finger protein 407"/>
    <property type="match status" value="1"/>
</dbReference>
<keyword evidence="16" id="KW-1185">Reference proteome</keyword>
<dbReference type="PANTHER" id="PTHR46105">
    <property type="entry name" value="AGAP004733-PA"/>
    <property type="match status" value="1"/>
</dbReference>
<dbReference type="PANTHER" id="PTHR46105:SF5">
    <property type="entry name" value="ZINC FINGER AND BTB DOMAIN-CONTAINING PROTEIN 44 ISOFORM X1"/>
    <property type="match status" value="1"/>
</dbReference>
<keyword evidence="5 11" id="KW-0863">Zinc-finger</keyword>
<dbReference type="Gene3D" id="3.30.160.60">
    <property type="entry name" value="Classic Zinc Finger"/>
    <property type="match status" value="2"/>
</dbReference>
<dbReference type="Gene3D" id="3.30.710.10">
    <property type="entry name" value="Potassium Channel Kv1.1, Chain A"/>
    <property type="match status" value="1"/>
</dbReference>
<feature type="compositionally biased region" description="Basic and acidic residues" evidence="12">
    <location>
        <begin position="765"/>
        <end position="790"/>
    </location>
</feature>
<evidence type="ECO:0000313" key="15">
    <source>
        <dbReference type="EMBL" id="PWA29073.1"/>
    </source>
</evidence>
<feature type="compositionally biased region" description="Basic and acidic residues" evidence="12">
    <location>
        <begin position="280"/>
        <end position="289"/>
    </location>
</feature>
<gene>
    <name evidence="15" type="ORF">CCH79_00006141</name>
</gene>
<feature type="region of interest" description="Disordered" evidence="12">
    <location>
        <begin position="1387"/>
        <end position="1428"/>
    </location>
</feature>
<feature type="region of interest" description="Disordered" evidence="12">
    <location>
        <begin position="402"/>
        <end position="434"/>
    </location>
</feature>
<proteinExistence type="inferred from homology"/>
<dbReference type="SMART" id="SM00355">
    <property type="entry name" value="ZnF_C2H2"/>
    <property type="match status" value="2"/>
</dbReference>
<feature type="domain" description="BTB" evidence="13">
    <location>
        <begin position="55"/>
        <end position="122"/>
    </location>
</feature>
<evidence type="ECO:0000259" key="14">
    <source>
        <dbReference type="PROSITE" id="PS50157"/>
    </source>
</evidence>
<dbReference type="PROSITE" id="PS00028">
    <property type="entry name" value="ZINC_FINGER_C2H2_1"/>
    <property type="match status" value="2"/>
</dbReference>
<evidence type="ECO:0000256" key="7">
    <source>
        <dbReference type="ARBA" id="ARBA00023015"/>
    </source>
</evidence>
<comment type="caution">
    <text evidence="15">The sequence shown here is derived from an EMBL/GenBank/DDBJ whole genome shotgun (WGS) entry which is preliminary data.</text>
</comment>
<keyword evidence="8" id="KW-0238">DNA-binding</keyword>
<keyword evidence="7" id="KW-0805">Transcription regulation</keyword>
<keyword evidence="4" id="KW-0677">Repeat</keyword>
<dbReference type="Pfam" id="PF00096">
    <property type="entry name" value="zf-C2H2"/>
    <property type="match status" value="1"/>
</dbReference>
<feature type="domain" description="C2H2-type" evidence="14">
    <location>
        <begin position="893"/>
        <end position="915"/>
    </location>
</feature>
<evidence type="ECO:0000256" key="9">
    <source>
        <dbReference type="ARBA" id="ARBA00023163"/>
    </source>
</evidence>
<evidence type="ECO:0000256" key="3">
    <source>
        <dbReference type="ARBA" id="ARBA00022723"/>
    </source>
</evidence>
<feature type="compositionally biased region" description="Acidic residues" evidence="12">
    <location>
        <begin position="1415"/>
        <end position="1428"/>
    </location>
</feature>
<evidence type="ECO:0000256" key="4">
    <source>
        <dbReference type="ARBA" id="ARBA00022737"/>
    </source>
</evidence>
<dbReference type="EMBL" id="NHOQ01000682">
    <property type="protein sequence ID" value="PWA29073.1"/>
    <property type="molecule type" value="Genomic_DNA"/>
</dbReference>
<keyword evidence="3" id="KW-0479">Metal-binding</keyword>
<dbReference type="InterPro" id="IPR000210">
    <property type="entry name" value="BTB/POZ_dom"/>
</dbReference>
<evidence type="ECO:0000256" key="2">
    <source>
        <dbReference type="ARBA" id="ARBA00006991"/>
    </source>
</evidence>
<dbReference type="GO" id="GO:0005634">
    <property type="term" value="C:nucleus"/>
    <property type="evidence" value="ECO:0007669"/>
    <property type="project" value="UniProtKB-SubCell"/>
</dbReference>
<feature type="region of interest" description="Disordered" evidence="12">
    <location>
        <begin position="646"/>
        <end position="694"/>
    </location>
</feature>
<feature type="domain" description="C2H2-type" evidence="14">
    <location>
        <begin position="865"/>
        <end position="892"/>
    </location>
</feature>
<keyword evidence="9" id="KW-0804">Transcription</keyword>
<dbReference type="GO" id="GO:0000978">
    <property type="term" value="F:RNA polymerase II cis-regulatory region sequence-specific DNA binding"/>
    <property type="evidence" value="ECO:0007669"/>
    <property type="project" value="TreeGrafter"/>
</dbReference>
<comment type="subcellular location">
    <subcellularLocation>
        <location evidence="1">Nucleus</location>
    </subcellularLocation>
</comment>
<evidence type="ECO:0000256" key="8">
    <source>
        <dbReference type="ARBA" id="ARBA00023125"/>
    </source>
</evidence>
<feature type="region of interest" description="Disordered" evidence="12">
    <location>
        <begin position="275"/>
        <end position="340"/>
    </location>
</feature>
<feature type="compositionally biased region" description="Polar residues" evidence="12">
    <location>
        <begin position="217"/>
        <end position="226"/>
    </location>
</feature>
<dbReference type="Pfam" id="PF00651">
    <property type="entry name" value="BTB"/>
    <property type="match status" value="1"/>
</dbReference>
<feature type="region of interest" description="Disordered" evidence="12">
    <location>
        <begin position="194"/>
        <end position="232"/>
    </location>
</feature>
<reference evidence="15 16" key="1">
    <citation type="journal article" date="2018" name="G3 (Bethesda)">
        <title>A High-Quality Reference Genome for the Invasive Mosquitofish Gambusia affinis Using a Chicago Library.</title>
        <authorList>
            <person name="Hoffberg S.L."/>
            <person name="Troendle N.J."/>
            <person name="Glenn T.C."/>
            <person name="Mahmud O."/>
            <person name="Louha S."/>
            <person name="Chalopin D."/>
            <person name="Bennetzen J.L."/>
            <person name="Mauricio R."/>
        </authorList>
    </citation>
    <scope>NUCLEOTIDE SEQUENCE [LARGE SCALE GENOMIC DNA]</scope>
    <source>
        <strain evidence="15">NE01/NJP1002.9</strain>
        <tissue evidence="15">Muscle</tissue>
    </source>
</reference>
<feature type="compositionally biased region" description="Basic and acidic residues" evidence="12">
    <location>
        <begin position="1387"/>
        <end position="1396"/>
    </location>
</feature>
<feature type="compositionally biased region" description="Polar residues" evidence="12">
    <location>
        <begin position="194"/>
        <end position="208"/>
    </location>
</feature>
<evidence type="ECO:0000256" key="5">
    <source>
        <dbReference type="ARBA" id="ARBA00022771"/>
    </source>
</evidence>
<accession>A0A315W2N5</accession>
<dbReference type="InterPro" id="IPR036236">
    <property type="entry name" value="Znf_C2H2_sf"/>
</dbReference>
<dbReference type="PROSITE" id="PS50097">
    <property type="entry name" value="BTB"/>
    <property type="match status" value="1"/>
</dbReference>
<sequence>MESLTSQASTPYKHLSIHVMARPNMKSATSSPQDVTHAASLLAYLNHQRDQGMFCDCVLRQGQNSDQLYHAHRCILAASSPVLASILSSSGALVELHYPSLSDSVLPSLLDYIYTGVLPHPLSKQEYYRLLSAACQMQMKELQDALRANWLQIQGNAKDDKNPPVVVEMYSFKETEDSYKIDFETFKHLPPSTTTCNFQSHETTTQPLPNEIVQEPRITSGSTDASPENDERKIKNQYVNGHTRTDLASLNDLNTFSILGSIDKDNAGDCRQATSLTQRETLRSKDDKAQMQNSPGVDHSPNFVKPDMRQRFPAEDLLRKSKERKRCSSSLSSSPPPCSEAVPVICHSSRAAVLQQSEVSVWPHNQASESFVQPPSKITHFSLSLGIGNDNTVEAITTECKDQNGVQSQEPRSPIRHTSCATDHKADKDYNSNNMHLFKSNDTCKNNNQTAHLDSLQNHTEYYGENVIQNNVSRRGLQHQIEWDYDPVSSKNQHFDCFQCQRTLLTTSTQEQSKHQGAAVSLLVEAEDTGSASQCEGCLEVEVKRSHSYSSMCLDVTDIKKKTSGPITDWYTNIHQDDKSRKKMSNKVCSTQTKFRFITSQPGLTNVTDSFSASKCGEVLESRKNSSPENTEPCCFLTAPLDHNLSGTTRSSGQPKHWHLPHQGEPCDDASLQDSNHKPLKPSFSPDSDELGDEVNAPFSGKRSLSQHFFIEIEDQPDINIKHDELPVSCQHGYHKEVKQFVVMDTAAILSHDDAQANQDSSVARAERSDEADGQRDIKEGNPFDIKPRQTGDCITQNISVMDISTPKEHETKSDSTPVCSPLCEPDCDRASKPSTVSVCIPSTLPASMPTDRSAHLSSPSHQPFQCSLCDRSFSQKGSLNRHVRSHLGVRPFPCPCCPMTFSRQYRVTEHMRVHQRSVLGNGFQKQRLIILMATAIKQLFPPASVLIKTLRGGDVCVLIVKQDWEHVYYRGSVPKGGIKRFSVRSCRWNRCVSPGGRARELRKSVCGGERAAMPGTIAVANVISVLTEFCSDVICNFSLGSQLFPSMSIVASAAVIWAESEPQGPCGADPVPVMALKWLLAVSGMETAPAESCFWREARKDGWKKKKISHSGVCGGVIHSDLVIKNGCTPCPHTHLLLSPSFSSSELRSIVNMSSSSENSSPLSSLLPPAPPLPSGLAFLLLLLLFFNVAPSCDPRLWTGSVLQGMLSHTHLSEADVKRGALQRAIRLPDHNDINASRQRCRVESPVQLLDLHKHLARQLTHIVHALRSGIFRPFNPPTLSSALMRVSVRIKHHRLLLKAEIFLPPPRSGEHGGSGLVELRAMEVYLCWLNKSCICQALGSKLVEPADKEPGTVQPQGEVHIVTGEAVLVVLDVLTPVNIEKEEVMNRARGRSTDGGRLSPLAHEQLRLGEEARGDEESEDADLEGT</sequence>
<dbReference type="Proteomes" id="UP000250572">
    <property type="component" value="Unassembled WGS sequence"/>
</dbReference>
<feature type="compositionally biased region" description="Basic and acidic residues" evidence="12">
    <location>
        <begin position="306"/>
        <end position="320"/>
    </location>
</feature>
<keyword evidence="6" id="KW-0862">Zinc</keyword>
<evidence type="ECO:0000259" key="13">
    <source>
        <dbReference type="PROSITE" id="PS50097"/>
    </source>
</evidence>
<dbReference type="SMART" id="SM00225">
    <property type="entry name" value="BTB"/>
    <property type="match status" value="1"/>
</dbReference>
<protein>
    <recommendedName>
        <fullName evidence="17">BTB domain-containing protein</fullName>
    </recommendedName>
</protein>
<dbReference type="STRING" id="33528.ENSGAFP00000013477"/>
<dbReference type="InterPro" id="IPR013087">
    <property type="entry name" value="Znf_C2H2_type"/>
</dbReference>
<dbReference type="SUPFAM" id="SSF57667">
    <property type="entry name" value="beta-beta-alpha zinc fingers"/>
    <property type="match status" value="1"/>
</dbReference>
<comment type="similarity">
    <text evidence="2">Belongs to the krueppel C2H2-type zinc-finger protein family.</text>
</comment>
<name>A0A315W2N5_GAMAF</name>
<dbReference type="InterPro" id="IPR011333">
    <property type="entry name" value="SKP1/BTB/POZ_sf"/>
</dbReference>
<evidence type="ECO:0000256" key="6">
    <source>
        <dbReference type="ARBA" id="ARBA00022833"/>
    </source>
</evidence>
<evidence type="ECO:0000256" key="12">
    <source>
        <dbReference type="SAM" id="MobiDB-lite"/>
    </source>
</evidence>
<organism evidence="15 16">
    <name type="scientific">Gambusia affinis</name>
    <name type="common">Western mosquitofish</name>
    <name type="synonym">Heterandria affinis</name>
    <dbReference type="NCBI Taxonomy" id="33528"/>
    <lineage>
        <taxon>Eukaryota</taxon>
        <taxon>Metazoa</taxon>
        <taxon>Chordata</taxon>
        <taxon>Craniata</taxon>
        <taxon>Vertebrata</taxon>
        <taxon>Euteleostomi</taxon>
        <taxon>Actinopterygii</taxon>
        <taxon>Neopterygii</taxon>
        <taxon>Teleostei</taxon>
        <taxon>Neoteleostei</taxon>
        <taxon>Acanthomorphata</taxon>
        <taxon>Ovalentaria</taxon>
        <taxon>Atherinomorphae</taxon>
        <taxon>Cyprinodontiformes</taxon>
        <taxon>Poeciliidae</taxon>
        <taxon>Poeciliinae</taxon>
        <taxon>Gambusia</taxon>
    </lineage>
</organism>
<dbReference type="PROSITE" id="PS50157">
    <property type="entry name" value="ZINC_FINGER_C2H2_2"/>
    <property type="match status" value="2"/>
</dbReference>
<dbReference type="InterPro" id="IPR050457">
    <property type="entry name" value="ZnFinger_BTB_dom_contain"/>
</dbReference>
<feature type="region of interest" description="Disordered" evidence="12">
    <location>
        <begin position="754"/>
        <end position="791"/>
    </location>
</feature>
<dbReference type="GO" id="GO:0008270">
    <property type="term" value="F:zinc ion binding"/>
    <property type="evidence" value="ECO:0007669"/>
    <property type="project" value="UniProtKB-KW"/>
</dbReference>
<dbReference type="GO" id="GO:0000981">
    <property type="term" value="F:DNA-binding transcription factor activity, RNA polymerase II-specific"/>
    <property type="evidence" value="ECO:0007669"/>
    <property type="project" value="TreeGrafter"/>
</dbReference>
<dbReference type="SUPFAM" id="SSF54695">
    <property type="entry name" value="POZ domain"/>
    <property type="match status" value="1"/>
</dbReference>
<evidence type="ECO:0000256" key="10">
    <source>
        <dbReference type="ARBA" id="ARBA00023242"/>
    </source>
</evidence>
<evidence type="ECO:0000256" key="11">
    <source>
        <dbReference type="PROSITE-ProRule" id="PRU00042"/>
    </source>
</evidence>
<evidence type="ECO:0000256" key="1">
    <source>
        <dbReference type="ARBA" id="ARBA00004123"/>
    </source>
</evidence>
<evidence type="ECO:0008006" key="17">
    <source>
        <dbReference type="Google" id="ProtNLM"/>
    </source>
</evidence>